<dbReference type="STRING" id="872965.SE16_09910"/>
<accession>A0A0M9UBN9</accession>
<gene>
    <name evidence="5" type="ORF">ARMA_0497</name>
</gene>
<dbReference type="InterPro" id="IPR001650">
    <property type="entry name" value="Helicase_C-like"/>
</dbReference>
<proteinExistence type="predicted"/>
<dbReference type="InterPro" id="IPR027417">
    <property type="entry name" value="P-loop_NTPase"/>
</dbReference>
<dbReference type="InterPro" id="IPR014001">
    <property type="entry name" value="Helicase_ATP-bd"/>
</dbReference>
<keyword evidence="5" id="KW-0347">Helicase</keyword>
<dbReference type="InterPro" id="IPR055227">
    <property type="entry name" value="HRQ1_WHD"/>
</dbReference>
<keyword evidence="2" id="KW-0067">ATP-binding</keyword>
<evidence type="ECO:0000259" key="3">
    <source>
        <dbReference type="PROSITE" id="PS51192"/>
    </source>
</evidence>
<dbReference type="Gene3D" id="1.10.30.50">
    <property type="match status" value="1"/>
</dbReference>
<dbReference type="Pfam" id="PF01844">
    <property type="entry name" value="HNH"/>
    <property type="match status" value="1"/>
</dbReference>
<dbReference type="Proteomes" id="UP000037784">
    <property type="component" value="Unassembled WGS sequence"/>
</dbReference>
<dbReference type="Pfam" id="PF09369">
    <property type="entry name" value="MZB"/>
    <property type="match status" value="1"/>
</dbReference>
<comment type="caution">
    <text evidence="5">The sequence shown here is derived from an EMBL/GenBank/DDBJ whole genome shotgun (WGS) entry which is preliminary data.</text>
</comment>
<reference evidence="6" key="1">
    <citation type="submission" date="2015-08" db="EMBL/GenBank/DDBJ databases">
        <title>Draft Genome Sequence of a Heterotrophic Facultative Anaerobic Bacterium Ardenticatena maritima Strain 110S.</title>
        <authorList>
            <person name="Kawaichi S."/>
            <person name="Yoshida T."/>
            <person name="Sako Y."/>
            <person name="Nakamura R."/>
        </authorList>
    </citation>
    <scope>NUCLEOTIDE SEQUENCE [LARGE SCALE GENOMIC DNA]</scope>
    <source>
        <strain evidence="6">110S</strain>
    </source>
</reference>
<dbReference type="GO" id="GO:0043138">
    <property type="term" value="F:3'-5' DNA helicase activity"/>
    <property type="evidence" value="ECO:0007669"/>
    <property type="project" value="TreeGrafter"/>
</dbReference>
<dbReference type="SUPFAM" id="SSF52540">
    <property type="entry name" value="P-loop containing nucleoside triphosphate hydrolases"/>
    <property type="match status" value="1"/>
</dbReference>
<dbReference type="FunCoup" id="A0A0M9UBN9">
    <property type="interactions" value="271"/>
</dbReference>
<dbReference type="InterPro" id="IPR018973">
    <property type="entry name" value="MZB"/>
</dbReference>
<evidence type="ECO:0000313" key="6">
    <source>
        <dbReference type="Proteomes" id="UP000037784"/>
    </source>
</evidence>
<dbReference type="PANTHER" id="PTHR47957:SF3">
    <property type="entry name" value="ATP-DEPENDENT HELICASE HRQ1"/>
    <property type="match status" value="1"/>
</dbReference>
<dbReference type="RefSeq" id="WP_054491998.1">
    <property type="nucleotide sequence ID" value="NZ_BBZA01000029.1"/>
</dbReference>
<sequence length="841" mass="94175">MSAHTHSKTWLEPLLHDPAFQRSVVHHRILPARSAQYAPFPPDLHPALVEALQRRGIQALYTHQAAAVSAALQGRHVLLVTPTASGKTLAYNLPVLHTLLHDPNARALYIYPTKALAQDQRMAFQHLAEGLPVAPRVAVYDGDTPAAARREIRASAQVVMTNPDMLHTGILPHHTKWLSFWTNLRYIILDEVHHYRGVFGSHLANVLRRCHRIAQFYGCRPQFLCGSATIANPREFVERLIDAPVHLVDENGAPSGERHFFFINPPMVNEELNMRRSALLEGRRVAGAFIARGAQTIIFTRARLNTEVLLTYLRNDAPALGVATHAVRGYRGGYLARERRDIERGLREGRVRAVVSTNALELGIDIGALQACVIVGYPGTIASTWQQAGRVGRRGAPSAVALVASSAPLDQFLVQHPEWFFDASPEHARINPDNLPILIDHLRCAAFELPFRPGETFGSLPAEMVQVLLDFLVEEGALHKAADTYYWSAPEYPSEQVSLRTLTPYRILIVEQPGGTTIGEVDRFAVHQMCFPGAIYLHEGRQYRITALDWEQGRAEAVATEVEYYTRPITKTTVTPQNVLAHEGRHALGEVEVIRRATGYKQIRFFTHEVLGQHSLTLPESRLHTTAYWACLPASFAPQRRDYGPNWETQRRKARRRDGFRCQMCGVSEDELGRELDVHHKRPFREFEYDPTDPTRADRYLLANALDNLISLCPTCHRRAEPSYISETALGLQGVAHALEHVAPLFLMCDPADIGVTTDINNAFTQRPTIFVYEYAEGGIGFAEQLFALHTRIWDTVGALIRDCPCRHGCPSCVGPHPESEHNAKQAALMVWAALQNEESQ</sequence>
<dbReference type="CDD" id="cd00085">
    <property type="entry name" value="HNHc"/>
    <property type="match status" value="1"/>
</dbReference>
<dbReference type="AlphaFoldDB" id="A0A0M9UBN9"/>
<keyword evidence="6" id="KW-1185">Reference proteome</keyword>
<dbReference type="GO" id="GO:0036297">
    <property type="term" value="P:interstrand cross-link repair"/>
    <property type="evidence" value="ECO:0007669"/>
    <property type="project" value="TreeGrafter"/>
</dbReference>
<dbReference type="OrthoDB" id="9774462at2"/>
<dbReference type="SMART" id="SM00507">
    <property type="entry name" value="HNHc"/>
    <property type="match status" value="1"/>
</dbReference>
<dbReference type="InterPro" id="IPR002711">
    <property type="entry name" value="HNH"/>
</dbReference>
<keyword evidence="1" id="KW-0547">Nucleotide-binding</keyword>
<dbReference type="Pfam" id="PF22982">
    <property type="entry name" value="WHD_HRQ1"/>
    <property type="match status" value="1"/>
</dbReference>
<feature type="domain" description="Helicase C-terminal" evidence="4">
    <location>
        <begin position="284"/>
        <end position="443"/>
    </location>
</feature>
<dbReference type="InterPro" id="IPR011545">
    <property type="entry name" value="DEAD/DEAH_box_helicase_dom"/>
</dbReference>
<dbReference type="GO" id="GO:0004519">
    <property type="term" value="F:endonuclease activity"/>
    <property type="evidence" value="ECO:0007669"/>
    <property type="project" value="InterPro"/>
</dbReference>
<keyword evidence="5" id="KW-0378">Hydrolase</keyword>
<dbReference type="Pfam" id="PF00270">
    <property type="entry name" value="DEAD"/>
    <property type="match status" value="1"/>
</dbReference>
<evidence type="ECO:0000313" key="5">
    <source>
        <dbReference type="EMBL" id="GAP62074.1"/>
    </source>
</evidence>
<dbReference type="SMART" id="SM00487">
    <property type="entry name" value="DEXDc"/>
    <property type="match status" value="1"/>
</dbReference>
<evidence type="ECO:0000259" key="4">
    <source>
        <dbReference type="PROSITE" id="PS51194"/>
    </source>
</evidence>
<dbReference type="GO" id="GO:0008270">
    <property type="term" value="F:zinc ion binding"/>
    <property type="evidence" value="ECO:0007669"/>
    <property type="project" value="InterPro"/>
</dbReference>
<dbReference type="GO" id="GO:0006289">
    <property type="term" value="P:nucleotide-excision repair"/>
    <property type="evidence" value="ECO:0007669"/>
    <property type="project" value="TreeGrafter"/>
</dbReference>
<dbReference type="Pfam" id="PF00271">
    <property type="entry name" value="Helicase_C"/>
    <property type="match status" value="1"/>
</dbReference>
<dbReference type="PROSITE" id="PS51192">
    <property type="entry name" value="HELICASE_ATP_BIND_1"/>
    <property type="match status" value="1"/>
</dbReference>
<organism evidence="5 6">
    <name type="scientific">Ardenticatena maritima</name>
    <dbReference type="NCBI Taxonomy" id="872965"/>
    <lineage>
        <taxon>Bacteria</taxon>
        <taxon>Bacillati</taxon>
        <taxon>Chloroflexota</taxon>
        <taxon>Ardenticatenia</taxon>
        <taxon>Ardenticatenales</taxon>
        <taxon>Ardenticatenaceae</taxon>
        <taxon>Ardenticatena</taxon>
    </lineage>
</organism>
<dbReference type="InterPro" id="IPR003615">
    <property type="entry name" value="HNH_nuc"/>
</dbReference>
<feature type="domain" description="Helicase ATP-binding" evidence="3">
    <location>
        <begin position="68"/>
        <end position="248"/>
    </location>
</feature>
<dbReference type="SMART" id="SM00490">
    <property type="entry name" value="HELICc"/>
    <property type="match status" value="1"/>
</dbReference>
<dbReference type="CDD" id="cd18797">
    <property type="entry name" value="SF2_C_Hrq"/>
    <property type="match status" value="1"/>
</dbReference>
<dbReference type="CDD" id="cd17923">
    <property type="entry name" value="DEXHc_Hrq1-like"/>
    <property type="match status" value="1"/>
</dbReference>
<dbReference type="Gene3D" id="3.40.50.300">
    <property type="entry name" value="P-loop containing nucleotide triphosphate hydrolases"/>
    <property type="match status" value="2"/>
</dbReference>
<dbReference type="GO" id="GO:0003676">
    <property type="term" value="F:nucleic acid binding"/>
    <property type="evidence" value="ECO:0007669"/>
    <property type="project" value="InterPro"/>
</dbReference>
<dbReference type="InParanoid" id="A0A0M9UBN9"/>
<name>A0A0M9UBN9_9CHLR</name>
<dbReference type="GO" id="GO:0005524">
    <property type="term" value="F:ATP binding"/>
    <property type="evidence" value="ECO:0007669"/>
    <property type="project" value="UniProtKB-KW"/>
</dbReference>
<evidence type="ECO:0000256" key="2">
    <source>
        <dbReference type="ARBA" id="ARBA00022840"/>
    </source>
</evidence>
<dbReference type="PROSITE" id="PS51194">
    <property type="entry name" value="HELICASE_CTER"/>
    <property type="match status" value="1"/>
</dbReference>
<dbReference type="EMBL" id="BBZA01000029">
    <property type="protein sequence ID" value="GAP62074.1"/>
    <property type="molecule type" value="Genomic_DNA"/>
</dbReference>
<dbReference type="PANTHER" id="PTHR47957">
    <property type="entry name" value="ATP-DEPENDENT HELICASE HRQ1"/>
    <property type="match status" value="1"/>
</dbReference>
<protein>
    <submittedName>
        <fullName evidence="5">DEAD/DEAH box helicase domain-containing protein</fullName>
    </submittedName>
</protein>
<evidence type="ECO:0000256" key="1">
    <source>
        <dbReference type="ARBA" id="ARBA00022741"/>
    </source>
</evidence>